<dbReference type="GO" id="GO:0016757">
    <property type="term" value="F:glycosyltransferase activity"/>
    <property type="evidence" value="ECO:0007669"/>
    <property type="project" value="UniProtKB-KW"/>
</dbReference>
<organism evidence="8 9">
    <name type="scientific">Brassica carinata</name>
    <name type="common">Ethiopian mustard</name>
    <name type="synonym">Abyssinian cabbage</name>
    <dbReference type="NCBI Taxonomy" id="52824"/>
    <lineage>
        <taxon>Eukaryota</taxon>
        <taxon>Viridiplantae</taxon>
        <taxon>Streptophyta</taxon>
        <taxon>Embryophyta</taxon>
        <taxon>Tracheophyta</taxon>
        <taxon>Spermatophyta</taxon>
        <taxon>Magnoliopsida</taxon>
        <taxon>eudicotyledons</taxon>
        <taxon>Gunneridae</taxon>
        <taxon>Pentapetalae</taxon>
        <taxon>rosids</taxon>
        <taxon>malvids</taxon>
        <taxon>Brassicales</taxon>
        <taxon>Brassicaceae</taxon>
        <taxon>Brassiceae</taxon>
        <taxon>Brassica</taxon>
    </lineage>
</organism>
<gene>
    <name evidence="8" type="ORF">Bca52824_095354</name>
</gene>
<comment type="caution">
    <text evidence="8">The sequence shown here is derived from an EMBL/GenBank/DDBJ whole genome shotgun (WGS) entry which is preliminary data.</text>
</comment>
<evidence type="ECO:0000256" key="2">
    <source>
        <dbReference type="ARBA" id="ARBA00022676"/>
    </source>
</evidence>
<dbReference type="Pfam" id="PF23452">
    <property type="entry name" value="HPAT"/>
    <property type="match status" value="1"/>
</dbReference>
<accession>A0A8X7P2P1</accession>
<keyword evidence="5" id="KW-1133">Transmembrane helix</keyword>
<comment type="subcellular location">
    <subcellularLocation>
        <location evidence="1">Membrane</location>
        <topology evidence="1">Single-pass membrane protein</topology>
    </subcellularLocation>
</comment>
<name>A0A8X7P2P1_BRACI</name>
<feature type="domain" description="Hydroxyproline O-arabinosyltransferase-like" evidence="7">
    <location>
        <begin position="11"/>
        <end position="78"/>
    </location>
</feature>
<dbReference type="Proteomes" id="UP000886595">
    <property type="component" value="Unassembled WGS sequence"/>
</dbReference>
<dbReference type="InterPro" id="IPR044845">
    <property type="entry name" value="HPAT/SRGT1-like"/>
</dbReference>
<keyword evidence="6" id="KW-0472">Membrane</keyword>
<evidence type="ECO:0000313" key="9">
    <source>
        <dbReference type="Proteomes" id="UP000886595"/>
    </source>
</evidence>
<reference evidence="8 9" key="1">
    <citation type="submission" date="2020-02" db="EMBL/GenBank/DDBJ databases">
        <authorList>
            <person name="Ma Q."/>
            <person name="Huang Y."/>
            <person name="Song X."/>
            <person name="Pei D."/>
        </authorList>
    </citation>
    <scope>NUCLEOTIDE SEQUENCE [LARGE SCALE GENOMIC DNA]</scope>
    <source>
        <strain evidence="8">Sxm20200214</strain>
        <tissue evidence="8">Leaf</tissue>
    </source>
</reference>
<protein>
    <recommendedName>
        <fullName evidence="7">Hydroxyproline O-arabinosyltransferase-like domain-containing protein</fullName>
    </recommendedName>
</protein>
<dbReference type="EMBL" id="JAAMPC010000352">
    <property type="protein sequence ID" value="KAG2242798.1"/>
    <property type="molecule type" value="Genomic_DNA"/>
</dbReference>
<evidence type="ECO:0000259" key="7">
    <source>
        <dbReference type="Pfam" id="PF23452"/>
    </source>
</evidence>
<evidence type="ECO:0000256" key="1">
    <source>
        <dbReference type="ARBA" id="ARBA00004167"/>
    </source>
</evidence>
<keyword evidence="3" id="KW-0808">Transferase</keyword>
<dbReference type="InterPro" id="IPR056508">
    <property type="entry name" value="HPAT-like"/>
</dbReference>
<dbReference type="PANTHER" id="PTHR31485:SF3">
    <property type="entry name" value="HYDROXYPROLINE O-ARABINOSYLTRANSFERASE 1"/>
    <property type="match status" value="1"/>
</dbReference>
<evidence type="ECO:0000256" key="3">
    <source>
        <dbReference type="ARBA" id="ARBA00022679"/>
    </source>
</evidence>
<keyword evidence="9" id="KW-1185">Reference proteome</keyword>
<dbReference type="AlphaFoldDB" id="A0A8X7P2P1"/>
<dbReference type="GO" id="GO:0016020">
    <property type="term" value="C:membrane"/>
    <property type="evidence" value="ECO:0007669"/>
    <property type="project" value="UniProtKB-SubCell"/>
</dbReference>
<evidence type="ECO:0000256" key="4">
    <source>
        <dbReference type="ARBA" id="ARBA00022692"/>
    </source>
</evidence>
<dbReference type="PANTHER" id="PTHR31485">
    <property type="entry name" value="PEPTIDYL SERINE ALPHA-GALACTOSYLTRANSFERASE"/>
    <property type="match status" value="1"/>
</dbReference>
<evidence type="ECO:0000256" key="6">
    <source>
        <dbReference type="ARBA" id="ARBA00023136"/>
    </source>
</evidence>
<keyword evidence="4" id="KW-0812">Transmembrane</keyword>
<sequence length="197" mass="22537">MQSQSFRWTRIRMGGFTRILHNGKPDKYMDEIPTFVAQPLPSGMDQGYVVLNRPWAFVQWLQQADIKEDYVLMSEPDHSNGRHALWLIHTQLFFKHFTPKDNNTLFSWPRIKKIYSQMITKKRRRFVGVGISVTSGGEEEETVAGAVTCRKKKEKVGGAGNSRGQKRFLRKFLNFDDGGGGENSSPERYVAPAVIKV</sequence>
<proteinExistence type="predicted"/>
<dbReference type="OrthoDB" id="1695248at2759"/>
<keyword evidence="2" id="KW-0328">Glycosyltransferase</keyword>
<evidence type="ECO:0000256" key="5">
    <source>
        <dbReference type="ARBA" id="ARBA00022989"/>
    </source>
</evidence>
<evidence type="ECO:0000313" key="8">
    <source>
        <dbReference type="EMBL" id="KAG2242798.1"/>
    </source>
</evidence>